<dbReference type="STRING" id="870908.SAMN04488044_2838"/>
<dbReference type="EMBL" id="FQWM01000006">
    <property type="protein sequence ID" value="SHH59694.1"/>
    <property type="molecule type" value="Genomic_DNA"/>
</dbReference>
<dbReference type="OrthoDB" id="1550598at2"/>
<sequence>MKTTTDLENEIGHWFRAHLPRPVMEFCVFWLKQAWASIYAILLLIGIYFSSLFWQADWPLARYDALVLWAVGWQIVMLVFRLETLQEAKVILLFHLIATVMEVFKVNAGSWHYPEEGLLKLWNVPLFSGFMYASVGSYLARVIRLFDIRFTNYPPLVLTFLLAAAIYINFFAHHFWYDIRWALFAATILLFFKTRVTFRIAQTRYYCPLPFAAFLSSIFMWLAENVGTLSATWLYHGQSPDQWVSFAKLGSWYLLLYVSFVSVTLVMREALRSDTRRPRSATATAAALS</sequence>
<feature type="transmembrane region" description="Helical" evidence="1">
    <location>
        <begin position="92"/>
        <end position="113"/>
    </location>
</feature>
<organism evidence="2 3">
    <name type="scientific">Cognatishimia maritima</name>
    <dbReference type="NCBI Taxonomy" id="870908"/>
    <lineage>
        <taxon>Bacteria</taxon>
        <taxon>Pseudomonadati</taxon>
        <taxon>Pseudomonadota</taxon>
        <taxon>Alphaproteobacteria</taxon>
        <taxon>Rhodobacterales</taxon>
        <taxon>Paracoccaceae</taxon>
        <taxon>Cognatishimia</taxon>
    </lineage>
</organism>
<feature type="transmembrane region" description="Helical" evidence="1">
    <location>
        <begin position="155"/>
        <end position="173"/>
    </location>
</feature>
<keyword evidence="1" id="KW-0472">Membrane</keyword>
<evidence type="ECO:0000256" key="1">
    <source>
        <dbReference type="SAM" id="Phobius"/>
    </source>
</evidence>
<reference evidence="3" key="1">
    <citation type="submission" date="2016-11" db="EMBL/GenBank/DDBJ databases">
        <authorList>
            <person name="Varghese N."/>
            <person name="Submissions S."/>
        </authorList>
    </citation>
    <scope>NUCLEOTIDE SEQUENCE [LARGE SCALE GENOMIC DNA]</scope>
    <source>
        <strain evidence="3">DSM 28223</strain>
    </source>
</reference>
<evidence type="ECO:0000313" key="3">
    <source>
        <dbReference type="Proteomes" id="UP000184211"/>
    </source>
</evidence>
<dbReference type="PIRSF" id="PIRSF009141">
    <property type="entry name" value="UCP009141"/>
    <property type="match status" value="1"/>
</dbReference>
<proteinExistence type="predicted"/>
<feature type="transmembrane region" description="Helical" evidence="1">
    <location>
        <begin position="243"/>
        <end position="267"/>
    </location>
</feature>
<keyword evidence="1" id="KW-1133">Transmembrane helix</keyword>
<keyword evidence="3" id="KW-1185">Reference proteome</keyword>
<dbReference type="Pfam" id="PF05675">
    <property type="entry name" value="DUF817"/>
    <property type="match status" value="1"/>
</dbReference>
<name>A0A1M5U9L5_9RHOB</name>
<accession>A0A1M5U9L5</accession>
<feature type="transmembrane region" description="Helical" evidence="1">
    <location>
        <begin position="125"/>
        <end position="143"/>
    </location>
</feature>
<dbReference type="Proteomes" id="UP000184211">
    <property type="component" value="Unassembled WGS sequence"/>
</dbReference>
<feature type="transmembrane region" description="Helical" evidence="1">
    <location>
        <begin position="60"/>
        <end position="80"/>
    </location>
</feature>
<dbReference type="InterPro" id="IPR008535">
    <property type="entry name" value="DUF817"/>
</dbReference>
<keyword evidence="1" id="KW-0812">Transmembrane</keyword>
<dbReference type="RefSeq" id="WP_072793683.1">
    <property type="nucleotide sequence ID" value="NZ_FQWM01000006.1"/>
</dbReference>
<feature type="transmembrane region" description="Helical" evidence="1">
    <location>
        <begin position="205"/>
        <end position="223"/>
    </location>
</feature>
<protein>
    <submittedName>
        <fullName evidence="2">Uncharacterized membrane protein YoaT, DUF817 family</fullName>
    </submittedName>
</protein>
<gene>
    <name evidence="2" type="ORF">SAMN04488044_2838</name>
</gene>
<feature type="transmembrane region" description="Helical" evidence="1">
    <location>
        <begin position="34"/>
        <end position="54"/>
    </location>
</feature>
<dbReference type="AlphaFoldDB" id="A0A1M5U9L5"/>
<feature type="transmembrane region" description="Helical" evidence="1">
    <location>
        <begin position="179"/>
        <end position="198"/>
    </location>
</feature>
<evidence type="ECO:0000313" key="2">
    <source>
        <dbReference type="EMBL" id="SHH59694.1"/>
    </source>
</evidence>